<dbReference type="InterPro" id="IPR002146">
    <property type="entry name" value="ATP_synth_b/b'su_bac/chlpt"/>
</dbReference>
<comment type="caution">
    <text evidence="16">The sequence shown here is derived from an EMBL/GenBank/DDBJ whole genome shotgun (WGS) entry which is preliminary data.</text>
</comment>
<accession>A0A4R2TK64</accession>
<dbReference type="Gene3D" id="1.20.5.620">
    <property type="entry name" value="F1F0 ATP synthase subunit B, membrane domain"/>
    <property type="match status" value="1"/>
</dbReference>
<evidence type="ECO:0000256" key="1">
    <source>
        <dbReference type="ARBA" id="ARBA00005513"/>
    </source>
</evidence>
<keyword evidence="9 13" id="KW-0472">Membrane</keyword>
<keyword evidence="5 13" id="KW-0812">Transmembrane</keyword>
<dbReference type="Proteomes" id="UP000295504">
    <property type="component" value="Unassembled WGS sequence"/>
</dbReference>
<dbReference type="OrthoDB" id="9795863at2"/>
<dbReference type="GO" id="GO:0045259">
    <property type="term" value="C:proton-transporting ATP synthase complex"/>
    <property type="evidence" value="ECO:0007669"/>
    <property type="project" value="UniProtKB-KW"/>
</dbReference>
<comment type="function">
    <text evidence="11 13">F(1)F(0) ATP synthase produces ATP from ADP in the presence of a proton or sodium gradient. F-type ATPases consist of two structural domains, F(1) containing the extramembraneous catalytic core and F(0) containing the membrane proton channel, linked together by a central stalk and a peripheral stalk. During catalysis, ATP synthesis in the catalytic domain of F(1) is coupled via a rotary mechanism of the central stalk subunits to proton translocation.</text>
</comment>
<protein>
    <recommendedName>
        <fullName evidence="13">ATP synthase subunit b</fullName>
    </recommendedName>
    <alternativeName>
        <fullName evidence="13">ATP synthase F(0) sector subunit b</fullName>
    </alternativeName>
    <alternativeName>
        <fullName evidence="13">ATPase subunit I</fullName>
    </alternativeName>
    <alternativeName>
        <fullName evidence="13">F-type ATPase subunit b</fullName>
        <shortName evidence="13">F-ATPase subunit b</shortName>
    </alternativeName>
</protein>
<evidence type="ECO:0000256" key="6">
    <source>
        <dbReference type="ARBA" id="ARBA00022781"/>
    </source>
</evidence>
<proteinExistence type="inferred from homology"/>
<keyword evidence="15" id="KW-0175">Coiled coil</keyword>
<gene>
    <name evidence="13" type="primary">atpF</name>
    <name evidence="16" type="ORF">EDD79_101343</name>
</gene>
<dbReference type="SUPFAM" id="SSF81573">
    <property type="entry name" value="F1F0 ATP synthase subunit B, membrane domain"/>
    <property type="match status" value="1"/>
</dbReference>
<dbReference type="GO" id="GO:0005886">
    <property type="term" value="C:plasma membrane"/>
    <property type="evidence" value="ECO:0007669"/>
    <property type="project" value="UniProtKB-SubCell"/>
</dbReference>
<reference evidence="16 17" key="1">
    <citation type="submission" date="2019-03" db="EMBL/GenBank/DDBJ databases">
        <title>Genomic Encyclopedia of Type Strains, Phase IV (KMG-IV): sequencing the most valuable type-strain genomes for metagenomic binning, comparative biology and taxonomic classification.</title>
        <authorList>
            <person name="Goeker M."/>
        </authorList>
    </citation>
    <scope>NUCLEOTIDE SEQUENCE [LARGE SCALE GENOMIC DNA]</scope>
    <source>
        <strain evidence="16 17">DSM 100013</strain>
    </source>
</reference>
<feature type="coiled-coil region" evidence="15">
    <location>
        <begin position="42"/>
        <end position="127"/>
    </location>
</feature>
<dbReference type="PANTHER" id="PTHR33445">
    <property type="entry name" value="ATP SYNTHASE SUBUNIT B', CHLOROPLASTIC"/>
    <property type="match status" value="1"/>
</dbReference>
<dbReference type="EMBL" id="SLYC01000013">
    <property type="protein sequence ID" value="TCQ02762.1"/>
    <property type="molecule type" value="Genomic_DNA"/>
</dbReference>
<evidence type="ECO:0000256" key="7">
    <source>
        <dbReference type="ARBA" id="ARBA00022989"/>
    </source>
</evidence>
<dbReference type="NCBIfam" id="TIGR01144">
    <property type="entry name" value="ATP_synt_b"/>
    <property type="match status" value="1"/>
</dbReference>
<keyword evidence="4 13" id="KW-0138">CF(0)</keyword>
<evidence type="ECO:0000256" key="15">
    <source>
        <dbReference type="SAM" id="Coils"/>
    </source>
</evidence>
<sequence length="168" mass="19739">MQQGLVQFSWTFVFQIFNTIIIFLVLRRILFQPVTNFMDERTKSIENAINDAELKNQQADELKNDYESKLDNIKEERNQIIREATKRAEERSDEIIKAAQTEAKLIIERANLEIERERQKAINLLKDEISALSIMAATKVIEKELNEEAHQAMIKKFIEEVGDEQWLN</sequence>
<evidence type="ECO:0000256" key="10">
    <source>
        <dbReference type="ARBA" id="ARBA00023310"/>
    </source>
</evidence>
<evidence type="ECO:0000313" key="16">
    <source>
        <dbReference type="EMBL" id="TCQ02762.1"/>
    </source>
</evidence>
<keyword evidence="7 13" id="KW-1133">Transmembrane helix</keyword>
<comment type="subcellular location">
    <subcellularLocation>
        <location evidence="13">Cell membrane</location>
        <topology evidence="13">Single-pass membrane protein</topology>
    </subcellularLocation>
    <subcellularLocation>
        <location evidence="12">Endomembrane system</location>
        <topology evidence="12">Single-pass membrane protein</topology>
    </subcellularLocation>
</comment>
<evidence type="ECO:0000256" key="5">
    <source>
        <dbReference type="ARBA" id="ARBA00022692"/>
    </source>
</evidence>
<dbReference type="GO" id="GO:0012505">
    <property type="term" value="C:endomembrane system"/>
    <property type="evidence" value="ECO:0007669"/>
    <property type="project" value="UniProtKB-SubCell"/>
</dbReference>
<dbReference type="RefSeq" id="WP_132848294.1">
    <property type="nucleotide sequence ID" value="NZ_CP058648.1"/>
</dbReference>
<comment type="subunit">
    <text evidence="13">F-type ATPases have 2 components, F(1) - the catalytic core - and F(0) - the membrane proton channel. F(1) has five subunits: alpha(3), beta(3), gamma(1), delta(1), epsilon(1). F(0) has three main subunits: a(1), b(2) and c(10-14). The alpha and beta chains form an alternating ring which encloses part of the gamma chain. F(1) is attached to F(0) by a central stalk formed by the gamma and epsilon chains, while a peripheral stalk is formed by the delta and b chains.</text>
</comment>
<dbReference type="GO" id="GO:0046933">
    <property type="term" value="F:proton-transporting ATP synthase activity, rotational mechanism"/>
    <property type="evidence" value="ECO:0007669"/>
    <property type="project" value="UniProtKB-UniRule"/>
</dbReference>
<evidence type="ECO:0000256" key="4">
    <source>
        <dbReference type="ARBA" id="ARBA00022547"/>
    </source>
</evidence>
<name>A0A4R2TK64_9FIRM</name>
<evidence type="ECO:0000256" key="3">
    <source>
        <dbReference type="ARBA" id="ARBA00022475"/>
    </source>
</evidence>
<dbReference type="CDD" id="cd06503">
    <property type="entry name" value="ATP-synt_Fo_b"/>
    <property type="match status" value="1"/>
</dbReference>
<comment type="similarity">
    <text evidence="1 13 14">Belongs to the ATPase B chain family.</text>
</comment>
<keyword evidence="8 13" id="KW-0406">Ion transport</keyword>
<keyword evidence="3 13" id="KW-1003">Cell membrane</keyword>
<keyword evidence="6 13" id="KW-0375">Hydrogen ion transport</keyword>
<comment type="function">
    <text evidence="13">Component of the F(0) channel, it forms part of the peripheral stalk, linking F(1) to F(0).</text>
</comment>
<evidence type="ECO:0000313" key="17">
    <source>
        <dbReference type="Proteomes" id="UP000295504"/>
    </source>
</evidence>
<keyword evidence="17" id="KW-1185">Reference proteome</keyword>
<evidence type="ECO:0000256" key="2">
    <source>
        <dbReference type="ARBA" id="ARBA00022448"/>
    </source>
</evidence>
<evidence type="ECO:0000256" key="11">
    <source>
        <dbReference type="ARBA" id="ARBA00025198"/>
    </source>
</evidence>
<feature type="transmembrane region" description="Helical" evidence="13">
    <location>
        <begin position="12"/>
        <end position="31"/>
    </location>
</feature>
<dbReference type="HAMAP" id="MF_01398">
    <property type="entry name" value="ATP_synth_b_bprime"/>
    <property type="match status" value="1"/>
</dbReference>
<keyword evidence="10 13" id="KW-0066">ATP synthesis</keyword>
<dbReference type="InterPro" id="IPR005864">
    <property type="entry name" value="ATP_synth_F0_bsu_bac"/>
</dbReference>
<keyword evidence="2 13" id="KW-0813">Transport</keyword>
<evidence type="ECO:0000256" key="8">
    <source>
        <dbReference type="ARBA" id="ARBA00023065"/>
    </source>
</evidence>
<dbReference type="Pfam" id="PF00430">
    <property type="entry name" value="ATP-synt_B"/>
    <property type="match status" value="1"/>
</dbReference>
<organism evidence="16 17">
    <name type="scientific">Serpentinicella alkaliphila</name>
    <dbReference type="NCBI Taxonomy" id="1734049"/>
    <lineage>
        <taxon>Bacteria</taxon>
        <taxon>Bacillati</taxon>
        <taxon>Bacillota</taxon>
        <taxon>Clostridia</taxon>
        <taxon>Peptostreptococcales</taxon>
        <taxon>Natronincolaceae</taxon>
        <taxon>Serpentinicella</taxon>
    </lineage>
</organism>
<evidence type="ECO:0000256" key="12">
    <source>
        <dbReference type="ARBA" id="ARBA00037847"/>
    </source>
</evidence>
<dbReference type="GO" id="GO:0046961">
    <property type="term" value="F:proton-transporting ATPase activity, rotational mechanism"/>
    <property type="evidence" value="ECO:0007669"/>
    <property type="project" value="TreeGrafter"/>
</dbReference>
<evidence type="ECO:0000256" key="14">
    <source>
        <dbReference type="RuleBase" id="RU003848"/>
    </source>
</evidence>
<evidence type="ECO:0000256" key="13">
    <source>
        <dbReference type="HAMAP-Rule" id="MF_01398"/>
    </source>
</evidence>
<dbReference type="PANTHER" id="PTHR33445:SF1">
    <property type="entry name" value="ATP SYNTHASE SUBUNIT B"/>
    <property type="match status" value="1"/>
</dbReference>
<evidence type="ECO:0000256" key="9">
    <source>
        <dbReference type="ARBA" id="ARBA00023136"/>
    </source>
</evidence>
<dbReference type="InterPro" id="IPR028987">
    <property type="entry name" value="ATP_synth_B-like_membr_sf"/>
</dbReference>
<dbReference type="InterPro" id="IPR050059">
    <property type="entry name" value="ATP_synthase_B_chain"/>
</dbReference>
<dbReference type="AlphaFoldDB" id="A0A4R2TK64"/>